<dbReference type="SUPFAM" id="SSF51556">
    <property type="entry name" value="Metallo-dependent hydrolases"/>
    <property type="match status" value="1"/>
</dbReference>
<organism evidence="4 5">
    <name type="scientific">Streptomyces althioticus subsp. attaecolombicae</name>
    <dbReference type="NCBI Taxonomy" id="3075534"/>
    <lineage>
        <taxon>Bacteria</taxon>
        <taxon>Bacillati</taxon>
        <taxon>Actinomycetota</taxon>
        <taxon>Actinomycetes</taxon>
        <taxon>Kitasatosporales</taxon>
        <taxon>Streptomycetaceae</taxon>
        <taxon>Streptomyces</taxon>
        <taxon>Streptomyces althioticus group</taxon>
    </lineage>
</organism>
<comment type="caution">
    <text evidence="3">Lacks conserved residue(s) required for the propagation of feature annotation.</text>
</comment>
<evidence type="ECO:0000313" key="4">
    <source>
        <dbReference type="EMBL" id="MDT3727625.1"/>
    </source>
</evidence>
<evidence type="ECO:0000256" key="3">
    <source>
        <dbReference type="PROSITE-ProRule" id="PRU00679"/>
    </source>
</evidence>
<comment type="similarity">
    <text evidence="3">Belongs to the metallo-dependent hydrolases superfamily. Phosphotriesterase family.</text>
</comment>
<comment type="caution">
    <text evidence="4">The sequence shown here is derived from an EMBL/GenBank/DDBJ whole genome shotgun (WGS) entry which is preliminary data.</text>
</comment>
<dbReference type="RefSeq" id="WP_093547568.1">
    <property type="nucleotide sequence ID" value="NZ_JAVSGH010000033.1"/>
</dbReference>
<keyword evidence="5" id="KW-1185">Reference proteome</keyword>
<dbReference type="InterPro" id="IPR032466">
    <property type="entry name" value="Metal_Hydrolase"/>
</dbReference>
<name>A0ABU3I3T9_9ACTN</name>
<dbReference type="PANTHER" id="PTHR10819">
    <property type="entry name" value="PHOSPHOTRIESTERASE-RELATED"/>
    <property type="match status" value="1"/>
</dbReference>
<dbReference type="InterPro" id="IPR001559">
    <property type="entry name" value="Phosphotriesterase"/>
</dbReference>
<dbReference type="Pfam" id="PF02126">
    <property type="entry name" value="PTE"/>
    <property type="match status" value="1"/>
</dbReference>
<sequence length="315" mass="33720">MHHIRTVTGPLDPSTVTGPVLAHEHLALDLRRDSDDEAVLDARHTDPVVRELADLRETFGLSLVVEQTCRGMGRDVAALARLSTASQVAVVAATGWYYEPFHPHGVGTTDVGRLTDTLVRDVHEGIDGTGIAPGVIAEAGSHGERPSEPERRTLTAAARAAVRTGLSVATHAHLGVGGPAQLDLLTAEGLPPHRVALGHQDLLDDPAVHRRLAAEGAYVSFDTVGKNGYQSDGTRLRLLLELIEAGHADRALLSCDISRHGYLTDEGGTGYGHLFRSFLPALREAGVDADTLDLITRRNPLRFLAGADPRERTDD</sequence>
<dbReference type="Proteomes" id="UP001181313">
    <property type="component" value="Unassembled WGS sequence"/>
</dbReference>
<dbReference type="EMBL" id="JAVSGH010000033">
    <property type="protein sequence ID" value="MDT3727625.1"/>
    <property type="molecule type" value="Genomic_DNA"/>
</dbReference>
<dbReference type="PIRSF" id="PIRSF016839">
    <property type="entry name" value="PhP"/>
    <property type="match status" value="1"/>
</dbReference>
<keyword evidence="1" id="KW-0479">Metal-binding</keyword>
<evidence type="ECO:0000313" key="5">
    <source>
        <dbReference type="Proteomes" id="UP001181313"/>
    </source>
</evidence>
<dbReference type="Gene3D" id="3.20.20.140">
    <property type="entry name" value="Metal-dependent hydrolases"/>
    <property type="match status" value="1"/>
</dbReference>
<proteinExistence type="inferred from homology"/>
<reference evidence="4" key="1">
    <citation type="submission" date="2024-05" db="EMBL/GenBank/DDBJ databases">
        <title>30 novel species of actinomycetes from the DSMZ collection.</title>
        <authorList>
            <person name="Nouioui I."/>
        </authorList>
    </citation>
    <scope>NUCLEOTIDE SEQUENCE</scope>
    <source>
        <strain evidence="4">DSM 41972</strain>
    </source>
</reference>
<gene>
    <name evidence="4" type="ORF">ROS62_23185</name>
</gene>
<dbReference type="PANTHER" id="PTHR10819:SF3">
    <property type="entry name" value="PHOSPHOTRIESTERASE-RELATED PROTEIN"/>
    <property type="match status" value="1"/>
</dbReference>
<accession>A0ABU3I3T9</accession>
<evidence type="ECO:0000256" key="2">
    <source>
        <dbReference type="ARBA" id="ARBA00022801"/>
    </source>
</evidence>
<protein>
    <submittedName>
        <fullName evidence="4">Phosphotriesterase</fullName>
    </submittedName>
</protein>
<evidence type="ECO:0000256" key="1">
    <source>
        <dbReference type="ARBA" id="ARBA00022723"/>
    </source>
</evidence>
<keyword evidence="2" id="KW-0378">Hydrolase</keyword>
<dbReference type="PROSITE" id="PS51347">
    <property type="entry name" value="PHOSPHOTRIESTERASE_2"/>
    <property type="match status" value="1"/>
</dbReference>